<reference evidence="2" key="1">
    <citation type="submission" date="2015-09" db="EMBL/GenBank/DDBJ databases">
        <authorList>
            <consortium name="Pathogen Informatics"/>
        </authorList>
    </citation>
    <scope>NUCLEOTIDE SEQUENCE [LARGE SCALE GENOMIC DNA]</scope>
    <source>
        <strain evidence="2">Lake Konstanz</strain>
    </source>
</reference>
<protein>
    <submittedName>
        <fullName evidence="1">GPI-anchored surface protein, putative</fullName>
    </submittedName>
</protein>
<gene>
    <name evidence="1" type="ORF">BSAL_37940</name>
</gene>
<keyword evidence="2" id="KW-1185">Reference proteome</keyword>
<evidence type="ECO:0000313" key="2">
    <source>
        <dbReference type="Proteomes" id="UP000051952"/>
    </source>
</evidence>
<organism evidence="1 2">
    <name type="scientific">Bodo saltans</name>
    <name type="common">Flagellated protozoan</name>
    <dbReference type="NCBI Taxonomy" id="75058"/>
    <lineage>
        <taxon>Eukaryota</taxon>
        <taxon>Discoba</taxon>
        <taxon>Euglenozoa</taxon>
        <taxon>Kinetoplastea</taxon>
        <taxon>Metakinetoplastina</taxon>
        <taxon>Eubodonida</taxon>
        <taxon>Bodonidae</taxon>
        <taxon>Bodo</taxon>
    </lineage>
</organism>
<dbReference type="AlphaFoldDB" id="A0A0S4KP42"/>
<dbReference type="EMBL" id="CYKH01002055">
    <property type="protein sequence ID" value="CUI15321.1"/>
    <property type="molecule type" value="Genomic_DNA"/>
</dbReference>
<sequence length="88" mass="9285">IEQSASDDERYGLEFLKRVTITINTNVKLNSLKCAAVPLSPCDAATPRRLPFPSSSSTSTCDAVRAPPSWCAILAGKVISCGEDVSVG</sequence>
<evidence type="ECO:0000313" key="1">
    <source>
        <dbReference type="EMBL" id="CUI15321.1"/>
    </source>
</evidence>
<dbReference type="VEuPathDB" id="TriTrypDB:BSAL_37940"/>
<accession>A0A0S4KP42</accession>
<dbReference type="Proteomes" id="UP000051952">
    <property type="component" value="Unassembled WGS sequence"/>
</dbReference>
<feature type="non-terminal residue" evidence="1">
    <location>
        <position position="1"/>
    </location>
</feature>
<proteinExistence type="predicted"/>
<name>A0A0S4KP42_BODSA</name>